<keyword evidence="20" id="KW-0325">Glycoprotein</keyword>
<accession>A0A3B3RJX9</accession>
<feature type="domain" description="CUB" evidence="33">
    <location>
        <begin position="1528"/>
        <end position="1640"/>
    </location>
</feature>
<dbReference type="FunFam" id="2.60.120.290:FF:000005">
    <property type="entry name" value="Procollagen C-endopeptidase enhancer 1"/>
    <property type="match status" value="4"/>
</dbReference>
<comment type="subunit">
    <text evidence="27">Interacts with AMN. Component of the cubam complex composed of one CUBN trimer and one AMN chain. The cubam complex can dimerize. Interacts with LRP2 in a dual-receptor complex in a calcium-dependent manner. Found in a complex with PID1/PCLI1, LRP1 and CUBNI. Interacts with LRP1 and PID1/PCLI1.</text>
</comment>
<feature type="domain" description="CUB" evidence="33">
    <location>
        <begin position="2000"/>
        <end position="2113"/>
    </location>
</feature>
<dbReference type="Pfam" id="PF00431">
    <property type="entry name" value="CUB"/>
    <property type="match status" value="27"/>
</dbReference>
<evidence type="ECO:0000256" key="19">
    <source>
        <dbReference type="ARBA" id="ARBA00023166"/>
    </source>
</evidence>
<evidence type="ECO:0000256" key="16">
    <source>
        <dbReference type="ARBA" id="ARBA00023098"/>
    </source>
</evidence>
<dbReference type="FunFam" id="2.60.120.290:FF:000003">
    <property type="entry name" value="Neuropilin"/>
    <property type="match status" value="2"/>
</dbReference>
<dbReference type="Gene3D" id="2.10.25.10">
    <property type="entry name" value="Laminin"/>
    <property type="match status" value="7"/>
</dbReference>
<feature type="disulfide bond" evidence="29">
    <location>
        <begin position="463"/>
        <end position="472"/>
    </location>
</feature>
<keyword evidence="8" id="KW-0846">Cobalamin</keyword>
<feature type="domain" description="CUB" evidence="33">
    <location>
        <begin position="597"/>
        <end position="709"/>
    </location>
</feature>
<dbReference type="PROSITE" id="PS01180">
    <property type="entry name" value="CUB"/>
    <property type="match status" value="27"/>
</dbReference>
<keyword evidence="11 32" id="KW-0732">Signal</keyword>
<dbReference type="InterPro" id="IPR035914">
    <property type="entry name" value="Sperma_CUB_dom_sf"/>
</dbReference>
<dbReference type="GO" id="GO:0005765">
    <property type="term" value="C:lysosomal membrane"/>
    <property type="evidence" value="ECO:0007669"/>
    <property type="project" value="UniProtKB-SubCell"/>
</dbReference>
<dbReference type="FunFam" id="2.60.120.290:FF:000045">
    <property type="entry name" value="Cubilin"/>
    <property type="match status" value="1"/>
</dbReference>
<evidence type="ECO:0000256" key="10">
    <source>
        <dbReference type="ARBA" id="ARBA00022723"/>
    </source>
</evidence>
<evidence type="ECO:0000259" key="34">
    <source>
        <dbReference type="PROSITE" id="PS50026"/>
    </source>
</evidence>
<feature type="domain" description="CUB" evidence="33">
    <location>
        <begin position="3288"/>
        <end position="3403"/>
    </location>
</feature>
<feature type="domain" description="EGF-like" evidence="34">
    <location>
        <begin position="399"/>
        <end position="435"/>
    </location>
</feature>
<dbReference type="PROSITE" id="PS50026">
    <property type="entry name" value="EGF_3"/>
    <property type="match status" value="5"/>
</dbReference>
<dbReference type="SUPFAM" id="SSF49854">
    <property type="entry name" value="Spermadhesin, CUB domain"/>
    <property type="match status" value="27"/>
</dbReference>
<keyword evidence="17" id="KW-0472">Membrane</keyword>
<dbReference type="SMART" id="SM00179">
    <property type="entry name" value="EGF_CA"/>
    <property type="match status" value="8"/>
</dbReference>
<evidence type="ECO:0000256" key="9">
    <source>
        <dbReference type="ARBA" id="ARBA00022685"/>
    </source>
</evidence>
<keyword evidence="4" id="KW-1003">Cell membrane</keyword>
<feature type="domain" description="CUB" evidence="33">
    <location>
        <begin position="2234"/>
        <end position="2351"/>
    </location>
</feature>
<evidence type="ECO:0000259" key="33">
    <source>
        <dbReference type="PROSITE" id="PS01180"/>
    </source>
</evidence>
<feature type="domain" description="CUB" evidence="33">
    <location>
        <begin position="1761"/>
        <end position="1873"/>
    </location>
</feature>
<dbReference type="PANTHER" id="PTHR24251:SF30">
    <property type="entry name" value="MEMBRANE FRIZZLED-RELATED PROTEIN"/>
    <property type="match status" value="1"/>
</dbReference>
<feature type="coiled-coil region" evidence="30">
    <location>
        <begin position="79"/>
        <end position="131"/>
    </location>
</feature>
<evidence type="ECO:0000256" key="4">
    <source>
        <dbReference type="ARBA" id="ARBA00022475"/>
    </source>
</evidence>
<dbReference type="InterPro" id="IPR000742">
    <property type="entry name" value="EGF"/>
</dbReference>
<evidence type="ECO:0000256" key="5">
    <source>
        <dbReference type="ARBA" id="ARBA00022536"/>
    </source>
</evidence>
<feature type="domain" description="CUB" evidence="33">
    <location>
        <begin position="2821"/>
        <end position="2934"/>
    </location>
</feature>
<keyword evidence="18 29" id="KW-1015">Disulfide bond</keyword>
<dbReference type="Pfam" id="PF07645">
    <property type="entry name" value="EGF_CA"/>
    <property type="match status" value="3"/>
</dbReference>
<feature type="compositionally biased region" description="Polar residues" evidence="31">
    <location>
        <begin position="40"/>
        <end position="49"/>
    </location>
</feature>
<dbReference type="GO" id="GO:0031419">
    <property type="term" value="F:cobalamin binding"/>
    <property type="evidence" value="ECO:0007669"/>
    <property type="project" value="UniProtKB-KW"/>
</dbReference>
<organism evidence="35 36">
    <name type="scientific">Paramormyrops kingsleyae</name>
    <dbReference type="NCBI Taxonomy" id="1676925"/>
    <lineage>
        <taxon>Eukaryota</taxon>
        <taxon>Metazoa</taxon>
        <taxon>Chordata</taxon>
        <taxon>Craniata</taxon>
        <taxon>Vertebrata</taxon>
        <taxon>Euteleostomi</taxon>
        <taxon>Actinopterygii</taxon>
        <taxon>Neopterygii</taxon>
        <taxon>Teleostei</taxon>
        <taxon>Osteoglossocephala</taxon>
        <taxon>Osteoglossomorpha</taxon>
        <taxon>Osteoglossiformes</taxon>
        <taxon>Mormyridae</taxon>
        <taxon>Paramormyrops</taxon>
    </lineage>
</organism>
<dbReference type="FunFam" id="2.10.25.10:FF:000260">
    <property type="entry name" value="Notch receptor 4"/>
    <property type="match status" value="1"/>
</dbReference>
<dbReference type="Pfam" id="PF00008">
    <property type="entry name" value="EGF"/>
    <property type="match status" value="1"/>
</dbReference>
<evidence type="ECO:0000256" key="2">
    <source>
        <dbReference type="ARBA" id="ARBA00004202"/>
    </source>
</evidence>
<feature type="domain" description="CUB" evidence="33">
    <location>
        <begin position="1409"/>
        <end position="1524"/>
    </location>
</feature>
<proteinExistence type="predicted"/>
<dbReference type="SMART" id="SM00042">
    <property type="entry name" value="CUB"/>
    <property type="match status" value="27"/>
</dbReference>
<keyword evidence="36" id="KW-1185">Reference proteome</keyword>
<feature type="disulfide bond" evidence="29">
    <location>
        <begin position="202"/>
        <end position="211"/>
    </location>
</feature>
<feature type="disulfide bond" evidence="29">
    <location>
        <begin position="159"/>
        <end position="168"/>
    </location>
</feature>
<evidence type="ECO:0000256" key="6">
    <source>
        <dbReference type="ARBA" id="ARBA00022548"/>
    </source>
</evidence>
<feature type="domain" description="EGF-like" evidence="34">
    <location>
        <begin position="133"/>
        <end position="169"/>
    </location>
</feature>
<evidence type="ECO:0000256" key="27">
    <source>
        <dbReference type="ARBA" id="ARBA00049703"/>
    </source>
</evidence>
<evidence type="ECO:0000256" key="18">
    <source>
        <dbReference type="ARBA" id="ARBA00023157"/>
    </source>
</evidence>
<evidence type="ECO:0000256" key="32">
    <source>
        <dbReference type="SAM" id="SignalP"/>
    </source>
</evidence>
<dbReference type="CDD" id="cd00054">
    <property type="entry name" value="EGF_CA"/>
    <property type="match status" value="6"/>
</dbReference>
<evidence type="ECO:0000256" key="30">
    <source>
        <dbReference type="SAM" id="Coils"/>
    </source>
</evidence>
<dbReference type="FunFam" id="2.10.25.10:FF:000061">
    <property type="entry name" value="Delta-like protein"/>
    <property type="match status" value="1"/>
</dbReference>
<dbReference type="FunFam" id="2.10.25.10:FF:000279">
    <property type="entry name" value="Neurogenic locus notch 1"/>
    <property type="match status" value="1"/>
</dbReference>
<keyword evidence="23" id="KW-0170">Cobalt</keyword>
<feature type="disulfide bond" evidence="28">
    <location>
        <begin position="2353"/>
        <end position="2380"/>
    </location>
</feature>
<feature type="domain" description="EGF-like" evidence="34">
    <location>
        <begin position="437"/>
        <end position="473"/>
    </location>
</feature>
<dbReference type="GO" id="GO:0005886">
    <property type="term" value="C:plasma membrane"/>
    <property type="evidence" value="ECO:0007669"/>
    <property type="project" value="UniProtKB-SubCell"/>
</dbReference>
<feature type="domain" description="CUB" evidence="33">
    <location>
        <begin position="2935"/>
        <end position="3046"/>
    </location>
</feature>
<evidence type="ECO:0000256" key="3">
    <source>
        <dbReference type="ARBA" id="ARBA00022448"/>
    </source>
</evidence>
<feature type="disulfide bond" evidence="28">
    <location>
        <begin position="3048"/>
        <end position="3075"/>
    </location>
</feature>
<keyword evidence="21" id="KW-0753">Steroid metabolism</keyword>
<feature type="domain" description="CUB" evidence="33">
    <location>
        <begin position="943"/>
        <end position="1056"/>
    </location>
</feature>
<dbReference type="GO" id="GO:0015031">
    <property type="term" value="P:protein transport"/>
    <property type="evidence" value="ECO:0007669"/>
    <property type="project" value="UniProtKB-KW"/>
</dbReference>
<dbReference type="PANTHER" id="PTHR24251">
    <property type="entry name" value="OVOCHYMASE-RELATED"/>
    <property type="match status" value="1"/>
</dbReference>
<dbReference type="GO" id="GO:0005768">
    <property type="term" value="C:endosome"/>
    <property type="evidence" value="ECO:0007669"/>
    <property type="project" value="UniProtKB-SubCell"/>
</dbReference>
<evidence type="ECO:0000256" key="31">
    <source>
        <dbReference type="SAM" id="MobiDB-lite"/>
    </source>
</evidence>
<feature type="domain" description="CUB" evidence="33">
    <location>
        <begin position="3168"/>
        <end position="3284"/>
    </location>
</feature>
<comment type="function">
    <text evidence="26">Endocytic receptor which plays a role in lipoprotein, vitamin and iron metabolism by facilitating their uptake. Acts together with LRP2 to mediate endocytosis of high-density lipoproteins, GC, hemoglobin, ALB, TF and SCGB1A1. Acts together with AMN to mediate endocytosis of the CBLIF-cobalamin complex. Binds to ALB, MB, Kappa and lambda-light chains, TF, hemoglobin, GC, SCGB1A1, APOA1, high density lipoprotein, and the CBLIF-cobalamin complex. Ligand binding requires calcium. Serves as important transporter in several absorptive epithelia, including intestine, renal proximal tubules and embryonic yolk sac. May play an important role in the development of the peri-implantation embryo through internalization of APOA1 and cholesterol. Binds to LGALS3 at the maternal-fetal interface.</text>
</comment>
<feature type="domain" description="CUB" evidence="33">
    <location>
        <begin position="1292"/>
        <end position="1407"/>
    </location>
</feature>
<feature type="domain" description="CUB" evidence="33">
    <location>
        <begin position="2353"/>
        <end position="2465"/>
    </location>
</feature>
<dbReference type="InterPro" id="IPR000859">
    <property type="entry name" value="CUB_dom"/>
</dbReference>
<evidence type="ECO:0000256" key="21">
    <source>
        <dbReference type="ARBA" id="ARBA00023221"/>
    </source>
</evidence>
<evidence type="ECO:0000256" key="12">
    <source>
        <dbReference type="ARBA" id="ARBA00022737"/>
    </source>
</evidence>
<evidence type="ECO:0000256" key="25">
    <source>
        <dbReference type="ARBA" id="ARBA00023878"/>
    </source>
</evidence>
<dbReference type="SMART" id="SM00181">
    <property type="entry name" value="EGF"/>
    <property type="match status" value="8"/>
</dbReference>
<dbReference type="InterPro" id="IPR018097">
    <property type="entry name" value="EGF_Ca-bd_CS"/>
</dbReference>
<evidence type="ECO:0000256" key="15">
    <source>
        <dbReference type="ARBA" id="ARBA00022927"/>
    </source>
</evidence>
<dbReference type="SUPFAM" id="SSF57196">
    <property type="entry name" value="EGF/Laminin"/>
    <property type="match status" value="6"/>
</dbReference>
<feature type="domain" description="EGF-like" evidence="34">
    <location>
        <begin position="171"/>
        <end position="212"/>
    </location>
</feature>
<evidence type="ECO:0000256" key="26">
    <source>
        <dbReference type="ARBA" id="ARBA00049611"/>
    </source>
</evidence>
<feature type="domain" description="CUB" evidence="33">
    <location>
        <begin position="1874"/>
        <end position="1986"/>
    </location>
</feature>
<keyword evidence="19" id="KW-1207">Sterol metabolism</keyword>
<sequence>GEWCALEMSRTLLCVLLLSVGLRGDSGKRAGVRNTRDISSDQPRMSSDHGNLLFSTGDHKNIVFQTRGSGSVKVGSEDLMQLIGQIKTNKDDIANLKANGGGIPPEVSNQLNQLNTRVTTLESRVQTVEETVHRKTCHSNPCQNGGTCLNLLDAFHCICLDNWQGPTCTTDVNECQIYAGTTQGCQNGATCYNTPGSYSCTCTPEWSGTHCTSRYDDCAGGSQELCAHGLCIDSDRLTPNQPSYKCICESGWTSPPGNPSCTADVDECSLPVQPCSTNPPVACINTPGSFYCGSCPPGWQGNGYSCQDVDECATNNGGCSTSPRVQCLNTMGSFHCGPCPPGYEGDGKICTQINLCESNNGGCHPLATCSAPPGSTIPICTCPPGYIGNGYGPTGCTQTSDVCQTNNPCVHGQCVSTLTGYICMCQDGWSGTNCDQNVNECASSPCRNGGTCTDGVNGYTCTCTAQWTGPNCETAQQVCGGYLTGPAGTFSYPNTPGHDEYDHMVSCAWVIRVDADKIIRITFPHFHLEDSSGCAFDFLQIHDGESAGAHMLGRYCGSSAPAELFSSHNSLYFWFRSDHSISAGGFTVAWQSQTPVCGESLTAPYGSINSPGYPGNYPPNRDCYWTVSVNPGLLITFAFGTLNLEHHPDCNFDFLEIRDGLLPEDLLLGRYCSTGSPAPLVTTGPLAWIHFHSDFSMSDRGFHITYTTSPSDPGCGGTYTDSQGVIISPNWPNSYAHSRQCVYVLRQPPGEAVALNFTHMDLENHGDCLFDFVEVRDGLSETDALIGKYCGSFLPAPITSHSNGLWLRFKSDESVSRAGFRAVYEVACGGVLSGSGQIRTPYHPNSYPHDKTCEWVINQPQGSVVTLTFLAFDVEDNSQCLFDYVEVRDGPTSSSTLIGQYCGSQMPPMLQSTQRSMYVRFHTDASVSNLGFIAEYGAALEGCGDTLNEPSGTITSPGHPTEYPHGANCTWYISVAPGNIIRLTFTSFNLEFHQECMYDYVEVYDNGTVETGNKLGRYCGRSVPPSLTSTDNLLTILFVSDMSLATEGFSADYVAINATTDCSEVFTSPTGVLSSPNYPNYYPISRDCIYKIIVEVNMQIILNFTDFELEGPTPSCTFDYVEIRDGGYETSPLIGKFCGSQAPQILVSHSNRLWIRFHSDYIATFRGFTAHWDGTQTGCGGTLSTSTGSFSSPNYPLPYHPNAECYWHIKISGGSRIRLEFVDFHLESGSNCQFDYLAVYDGNSTSAPALAQLCGSTLPAPINSSFEHLFVKLRTDHSISAGGFVASYSYYCHGIVIANKSRGVLESPDYPNTYPHLAHCSWTIQTTMGNTINYTFTAFDLESTTSSCLFDYIKLYDGPNEQAPLIGAFCGDTPPPPHITTSTSLHVVFRSDFSIAHGGFRMLWYQNGCGGDLHGPSGSFTSPGYPNKYPENRECIWYLQTAPGSSVQITIHEFDVEQHPDCSYDLLEVYGGPDLTSPRLAQLCTTRPPSNPLRVSSTGNMVTVRFKSDAYVSGHGFNASWQEMPGGCGGIFNAPSGEIHSPNFPNNYPNNVDCSWVISVDQGHRVLLNFTVLEVESHSSCEWDYVAVHDGPSTSAPLLAHVCGMSPPAPITSTQNTIYVHFRSDLSLQHKGFSARFSEACGATIISDDVGGAIASPGYPFYYPANQNCSWIIKAMEPFNHVTLSFTDLNVENHFGNCSADFVEVLDGDNYEAPSIGRYCGSGVPNPITSFSNALVVNFVSDMFISDKGFRSTYSASTSGCGGDLHMESGAFNSPNYPDAYPPNVECVWTITSSPGNRLQMSFITFQLQESDGCNNDVLEVREGNSTGVLVGRFCGSSLPSNYTSLVGHVLWIKFSSDATVSGDGFRAVFTHLYGNEITGTQGQIASPLWPRMYPNNADYRWTVTVDASYYIEVRFLDMDIEDLSNCYYDKLKMFDGPDVHSYPLGVFCGLVLPRPVRSSGSMLTVEFLSDSMVTGRGFLLEWTAVQSSGPPPTIAPGACGGALVPGDSPMFLYSPGWPGSYDPSLDCSWVIRSPGSVVEFNLLFVDIEDIPGCYYDSLEIRDGETKQSPLLAKVCGRQPPGSLHSSQEAMFLRFTSDSSISGMGFNASYTRGCGGLLHVDRGVISSPKYPENYTPDLNCTWHVMVTPGSRISISFQTPFQVQGYGIACSTGDYLELRNGPDASAPPLGGRLCGSSPPGIMQTTDSHLYVHFISDSSNEGHGFKMTFEAHNQACGGAIELRDTDPPGYITSPNYPSNYPENIDCIWIITVPNGESVQIDFVDEFYIEQNTGCVYDYLELRDGATSDDPLIARLCGNQKPPTQRSTGTVMRLRFRTDSMVTHKGFRAKYSITTCGGTYTGQSGIIHSPGYPDSHYPDGSICEWYIEGPTGHYLTLTFNALDLQGSDACSADYVELREYNASGRLLGKHCGNSLPAPVDTGDSFAYVKFVSDSSINGLGFSLEFAASVEECGGELNAASGTISSPNYPNLYPHNRVCHWRITVPLGRRVTLTINDLRLEGQINCPFDYVAVYNGLSPNAPLLQWFCGTVSAGTQVKSSGNTMAITFGTDSSVSNGGFSADYSSEESAVCGGILSNPTGGNFSSPEYGIGNYSNNLNCEWLIQNPQHSNTSITVEFLDFHLEHHQTCEWDYIEFRMGDHNSELLARFCGQTTPNIPLVVPTSELWVHFRTDASVVDLGFSAKYNFSECGGMRAGEGGVIDSPGYPNNYPSPSRCAWLLEAPEGHTITLTFTYFEVEQHNQCSWDSVSILNGRHPGSPLIGQYCGTNSPGTIRSGSRWLVVVFLADHSVSRGGFHATWSTDSSGCGGILHADSGTITSPGYPQNFPANSECTWNIVAHEGYHLEMNFHSEFEIPDSSQCQSSYVKVWSGHKELDQHLLVIGCGSTPPAPVVAPFNIITARFQSTGTPAKGFSASFFTRCGANFSAPIGRVVSPDYPAQYPARFNCDYLIDVGEQKVVVLEFRTFQVEAHSTCQYDGLKVYDGPAASSPLLAVLCGHTIPGTFTTFGPMLLNFYSDSIINDYGFLAEYHIIPCGGIFNSSTGSVGSPTLSISDYHHNINCTYHIIVGTNRIVELKFDTFNLEASSSCQYDYLAVYDGPDTLGPLLGKFCGREVPSTLKSSTNQLFIVFWTDATVSGEGWRATYSETLGPQQGCGGYLTNPTGTFGSPDINLDGKYESRLNCLWLIAAPVNKVVELTFSTFELEGPTQGTCKYDYVQIFDGDSANFPLVGTFCGNAVPAPFRSTGNFLTVHFITDNTVAFSGFNATYKTEDMLCGGSFNATSSPQTITSPMFPNAYPDSTSCRWILDSPPQENIKVSVQSFHLQPSQGCTQNYLEMKDWPTGDYGQVHRFCGTDSNVPDFYSYGRTMHLTFKSEAYMDGNGFSLTYQVAGCSRVYQQSYGYLKSPGWPETYPHDVDCAITLQAPQNSSISLFFTSFDLESHPSCSYDFLEVRNGSTADAPLLGKFCGSALPGPVFPRSNWLFLRFKSDFSEVRDGFEITWTSSPQGCGGMLYGDHGSFTSPDFPGTYSNGSQCEWTIQAPVGRVVTVTFVQFSIDDPGDCQNNYLKLYDGTDTSSPPIGPYCGAETNIAPFTASSNNVFIQFRAQYATLPSGFRLTWSS</sequence>
<dbReference type="InterPro" id="IPR049883">
    <property type="entry name" value="NOTCH1_EGF-like"/>
</dbReference>
<evidence type="ECO:0000256" key="13">
    <source>
        <dbReference type="ARBA" id="ARBA00022753"/>
    </source>
</evidence>
<feature type="signal peptide" evidence="32">
    <location>
        <begin position="1"/>
        <end position="27"/>
    </location>
</feature>
<feature type="disulfide bond" evidence="29">
    <location>
        <begin position="363"/>
        <end position="380"/>
    </location>
</feature>
<keyword evidence="30" id="KW-0175">Coiled coil</keyword>
<dbReference type="InterPro" id="IPR001881">
    <property type="entry name" value="EGF-like_Ca-bd_dom"/>
</dbReference>
<feature type="domain" description="CUB" evidence="33">
    <location>
        <begin position="2114"/>
        <end position="2230"/>
    </location>
</feature>
<keyword evidence="10" id="KW-0479">Metal-binding</keyword>
<evidence type="ECO:0000256" key="20">
    <source>
        <dbReference type="ARBA" id="ARBA00023180"/>
    </source>
</evidence>
<keyword evidence="16" id="KW-0443">Lipid metabolism</keyword>
<comment type="caution">
    <text evidence="29">Lacks conserved residue(s) required for the propagation of feature annotation.</text>
</comment>
<feature type="domain" description="CUB" evidence="33">
    <location>
        <begin position="3521"/>
        <end position="3633"/>
    </location>
</feature>
<feature type="disulfide bond" evidence="29">
    <location>
        <begin position="425"/>
        <end position="434"/>
    </location>
</feature>
<dbReference type="InterPro" id="IPR024731">
    <property type="entry name" value="NELL2-like_EGF"/>
</dbReference>
<evidence type="ECO:0000256" key="14">
    <source>
        <dbReference type="ARBA" id="ARBA00022837"/>
    </source>
</evidence>
<comment type="subcellular location">
    <subcellularLocation>
        <location evidence="2">Cell membrane</location>
        <topology evidence="2">Peripheral membrane protein</topology>
    </subcellularLocation>
    <subcellularLocation>
        <location evidence="1">Endosome</location>
    </subcellularLocation>
    <subcellularLocation>
        <location evidence="24">Lysosome membrane</location>
        <topology evidence="24">Peripheral membrane protein</topology>
    </subcellularLocation>
</comment>
<feature type="domain" description="CUB" evidence="33">
    <location>
        <begin position="3405"/>
        <end position="3517"/>
    </location>
</feature>
<reference evidence="35" key="1">
    <citation type="submission" date="2025-08" db="UniProtKB">
        <authorList>
            <consortium name="Ensembl"/>
        </authorList>
    </citation>
    <scope>IDENTIFICATION</scope>
</reference>
<dbReference type="FunFam" id="2.60.120.290:FF:000013">
    <property type="entry name" value="Membrane frizzled-related protein"/>
    <property type="match status" value="17"/>
</dbReference>
<keyword evidence="6" id="KW-0153">Cholesterol metabolism</keyword>
<keyword evidence="12" id="KW-0677">Repeat</keyword>
<dbReference type="Gene3D" id="2.60.120.290">
    <property type="entry name" value="Spermadhesin, CUB domain"/>
    <property type="match status" value="27"/>
</dbReference>
<feature type="domain" description="CUB" evidence="33">
    <location>
        <begin position="1641"/>
        <end position="1757"/>
    </location>
</feature>
<dbReference type="PROSITE" id="PS01187">
    <property type="entry name" value="EGF_CA"/>
    <property type="match status" value="3"/>
</dbReference>
<dbReference type="CDD" id="cd00041">
    <property type="entry name" value="CUB"/>
    <property type="match status" value="27"/>
</dbReference>
<dbReference type="FunFam" id="2.10.25.10:FF:000379">
    <property type="entry name" value="Cubilin"/>
    <property type="match status" value="1"/>
</dbReference>
<keyword evidence="9" id="KW-0165">Cleavage on pair of basic residues</keyword>
<feature type="domain" description="CUB" evidence="33">
    <location>
        <begin position="2705"/>
        <end position="2817"/>
    </location>
</feature>
<feature type="domain" description="CUB" evidence="33">
    <location>
        <begin position="3048"/>
        <end position="3161"/>
    </location>
</feature>
<reference evidence="35" key="2">
    <citation type="submission" date="2025-09" db="UniProtKB">
        <authorList>
            <consortium name="Ensembl"/>
        </authorList>
    </citation>
    <scope>IDENTIFICATION</scope>
</reference>
<feature type="domain" description="CUB" evidence="33">
    <location>
        <begin position="479"/>
        <end position="593"/>
    </location>
</feature>
<feature type="domain" description="EGF-like" evidence="34">
    <location>
        <begin position="352"/>
        <end position="397"/>
    </location>
</feature>
<feature type="domain" description="CUB" evidence="33">
    <location>
        <begin position="1179"/>
        <end position="1291"/>
    </location>
</feature>
<keyword evidence="14" id="KW-0106">Calcium</keyword>
<evidence type="ECO:0000256" key="22">
    <source>
        <dbReference type="ARBA" id="ARBA00023228"/>
    </source>
</evidence>
<evidence type="ECO:0000256" key="24">
    <source>
        <dbReference type="ARBA" id="ARBA00023765"/>
    </source>
</evidence>
<feature type="chain" id="PRO_5017256978" description="Cubilin" evidence="32">
    <location>
        <begin position="28"/>
        <end position="3633"/>
    </location>
</feature>
<dbReference type="InterPro" id="IPR000152">
    <property type="entry name" value="EGF-type_Asp/Asn_hydroxyl_site"/>
</dbReference>
<dbReference type="CDD" id="cd22201">
    <property type="entry name" value="cubilin_NTD"/>
    <property type="match status" value="1"/>
</dbReference>
<feature type="domain" description="CUB" evidence="33">
    <location>
        <begin position="2469"/>
        <end position="2582"/>
    </location>
</feature>
<evidence type="ECO:0000256" key="29">
    <source>
        <dbReference type="PROSITE-ProRule" id="PRU00076"/>
    </source>
</evidence>
<evidence type="ECO:0000256" key="28">
    <source>
        <dbReference type="PROSITE-ProRule" id="PRU00059"/>
    </source>
</evidence>
<feature type="region of interest" description="Disordered" evidence="31">
    <location>
        <begin position="29"/>
        <end position="50"/>
    </location>
</feature>
<keyword evidence="7" id="KW-0597">Phosphoprotein</keyword>
<dbReference type="FunFam" id="2.60.120.290:FF:000018">
    <property type="entry name" value="cubilin"/>
    <property type="match status" value="2"/>
</dbReference>
<keyword evidence="22" id="KW-0458">Lysosome</keyword>
<feature type="domain" description="CUB" evidence="33">
    <location>
        <begin position="2587"/>
        <end position="2703"/>
    </location>
</feature>
<evidence type="ECO:0000256" key="1">
    <source>
        <dbReference type="ARBA" id="ARBA00004177"/>
    </source>
</evidence>
<evidence type="ECO:0000256" key="7">
    <source>
        <dbReference type="ARBA" id="ARBA00022553"/>
    </source>
</evidence>
<dbReference type="FunFam" id="2.10.25.10:FF:000429">
    <property type="entry name" value="Cubilin"/>
    <property type="match status" value="1"/>
</dbReference>
<dbReference type="STRING" id="1676925.ENSPKIP00000018011"/>
<protein>
    <recommendedName>
        <fullName evidence="25">Cubilin</fullName>
    </recommendedName>
</protein>
<dbReference type="Pfam" id="PF12661">
    <property type="entry name" value="hEGF"/>
    <property type="match status" value="2"/>
</dbReference>
<name>A0A3B3RJX9_9TELE</name>
<dbReference type="Pfam" id="PF12947">
    <property type="entry name" value="EGF_3"/>
    <property type="match status" value="1"/>
</dbReference>
<keyword evidence="15" id="KW-0653">Protein transport</keyword>
<dbReference type="FunFam" id="2.10.25.10:FF:000004">
    <property type="entry name" value="Neurogenic locus notch 1"/>
    <property type="match status" value="1"/>
</dbReference>
<dbReference type="GO" id="GO:0008203">
    <property type="term" value="P:cholesterol metabolic process"/>
    <property type="evidence" value="ECO:0007669"/>
    <property type="project" value="UniProtKB-KW"/>
</dbReference>
<dbReference type="PROSITE" id="PS00022">
    <property type="entry name" value="EGF_1"/>
    <property type="match status" value="4"/>
</dbReference>
<dbReference type="PROSITE" id="PS00010">
    <property type="entry name" value="ASX_HYDROXYL"/>
    <property type="match status" value="3"/>
</dbReference>
<evidence type="ECO:0000256" key="11">
    <source>
        <dbReference type="ARBA" id="ARBA00022729"/>
    </source>
</evidence>
<evidence type="ECO:0000256" key="17">
    <source>
        <dbReference type="ARBA" id="ARBA00023136"/>
    </source>
</evidence>
<keyword evidence="13" id="KW-0967">Endosome</keyword>
<dbReference type="FunFam" id="2.60.120.290:FF:000047">
    <property type="entry name" value="Cubilin"/>
    <property type="match status" value="1"/>
</dbReference>
<dbReference type="PROSITE" id="PS01186">
    <property type="entry name" value="EGF_2"/>
    <property type="match status" value="2"/>
</dbReference>
<feature type="domain" description="CUB" evidence="33">
    <location>
        <begin position="827"/>
        <end position="939"/>
    </location>
</feature>
<evidence type="ECO:0000313" key="35">
    <source>
        <dbReference type="Ensembl" id="ENSPKIP00000018011.1"/>
    </source>
</evidence>
<feature type="domain" description="CUB" evidence="33">
    <location>
        <begin position="715"/>
        <end position="827"/>
    </location>
</feature>
<feature type="domain" description="CUB" evidence="33">
    <location>
        <begin position="1062"/>
        <end position="1175"/>
    </location>
</feature>
<dbReference type="Ensembl" id="ENSPKIT00000042537.1">
    <property type="protein sequence ID" value="ENSPKIP00000018011.1"/>
    <property type="gene ID" value="ENSPKIG00000003626.1"/>
</dbReference>
<dbReference type="InterPro" id="IPR013032">
    <property type="entry name" value="EGF-like_CS"/>
</dbReference>
<dbReference type="Proteomes" id="UP000261540">
    <property type="component" value="Unplaced"/>
</dbReference>
<dbReference type="GO" id="GO:0005509">
    <property type="term" value="F:calcium ion binding"/>
    <property type="evidence" value="ECO:0007669"/>
    <property type="project" value="InterPro"/>
</dbReference>
<dbReference type="GeneTree" id="ENSGT00940000155299"/>
<evidence type="ECO:0000256" key="23">
    <source>
        <dbReference type="ARBA" id="ARBA00023285"/>
    </source>
</evidence>
<evidence type="ECO:0000256" key="8">
    <source>
        <dbReference type="ARBA" id="ARBA00022628"/>
    </source>
</evidence>
<keyword evidence="3" id="KW-0813">Transport</keyword>
<keyword evidence="5 29" id="KW-0245">EGF-like domain</keyword>
<evidence type="ECO:0000313" key="36">
    <source>
        <dbReference type="Proteomes" id="UP000261540"/>
    </source>
</evidence>